<organism evidence="7 8">
    <name type="scientific">Spiribacter salilacus</name>
    <dbReference type="NCBI Taxonomy" id="2664894"/>
    <lineage>
        <taxon>Bacteria</taxon>
        <taxon>Pseudomonadati</taxon>
        <taxon>Pseudomonadota</taxon>
        <taxon>Gammaproteobacteria</taxon>
        <taxon>Chromatiales</taxon>
        <taxon>Ectothiorhodospiraceae</taxon>
        <taxon>Spiribacter</taxon>
    </lineage>
</organism>
<dbReference type="Proteomes" id="UP000433788">
    <property type="component" value="Unassembled WGS sequence"/>
</dbReference>
<dbReference type="GO" id="GO:0016020">
    <property type="term" value="C:membrane"/>
    <property type="evidence" value="ECO:0007669"/>
    <property type="project" value="UniProtKB-SubCell"/>
</dbReference>
<evidence type="ECO:0000313" key="7">
    <source>
        <dbReference type="EMBL" id="MRH77769.1"/>
    </source>
</evidence>
<feature type="transmembrane region" description="Helical" evidence="6">
    <location>
        <begin position="46"/>
        <end position="64"/>
    </location>
</feature>
<dbReference type="RefSeq" id="WP_153718840.1">
    <property type="nucleotide sequence ID" value="NZ_WJPP01000002.1"/>
</dbReference>
<dbReference type="Pfam" id="PF04241">
    <property type="entry name" value="DUF423"/>
    <property type="match status" value="1"/>
</dbReference>
<sequence length="127" mass="13734">MYPFLALAGALGLLSVGFGAFSEHALQPRVDAESFRYLMTAIRYNQVHAVVLLALSLGLAAPIASDTWRRLRLAAWLMFAGTVLFSVSIYLSVMLGIPALTYFTPVGGVTLMLAWAAIIWAGWSAAR</sequence>
<evidence type="ECO:0000256" key="4">
    <source>
        <dbReference type="ARBA" id="ARBA00022989"/>
    </source>
</evidence>
<reference evidence="7 8" key="1">
    <citation type="submission" date="2019-11" db="EMBL/GenBank/DDBJ databases">
        <authorList>
            <person name="Zhang X.Y."/>
        </authorList>
    </citation>
    <scope>NUCLEOTIDE SEQUENCE [LARGE SCALE GENOMIC DNA]</scope>
    <source>
        <strain evidence="7 8">C176</strain>
    </source>
</reference>
<evidence type="ECO:0000256" key="1">
    <source>
        <dbReference type="ARBA" id="ARBA00004141"/>
    </source>
</evidence>
<comment type="caution">
    <text evidence="7">The sequence shown here is derived from an EMBL/GenBank/DDBJ whole genome shotgun (WGS) entry which is preliminary data.</text>
</comment>
<dbReference type="EMBL" id="WJPP01000002">
    <property type="protein sequence ID" value="MRH77769.1"/>
    <property type="molecule type" value="Genomic_DNA"/>
</dbReference>
<name>A0A6N7QQU9_9GAMM</name>
<evidence type="ECO:0000256" key="5">
    <source>
        <dbReference type="ARBA" id="ARBA00023136"/>
    </source>
</evidence>
<keyword evidence="5 6" id="KW-0472">Membrane</keyword>
<gene>
    <name evidence="7" type="ORF">GH984_03540</name>
</gene>
<dbReference type="InterPro" id="IPR006696">
    <property type="entry name" value="DUF423"/>
</dbReference>
<evidence type="ECO:0000256" key="3">
    <source>
        <dbReference type="ARBA" id="ARBA00022692"/>
    </source>
</evidence>
<comment type="similarity">
    <text evidence="2">Belongs to the UPF0382 family.</text>
</comment>
<dbReference type="PANTHER" id="PTHR43461">
    <property type="entry name" value="TRANSMEMBRANE PROTEIN 256"/>
    <property type="match status" value="1"/>
</dbReference>
<feature type="transmembrane region" description="Helical" evidence="6">
    <location>
        <begin position="76"/>
        <end position="97"/>
    </location>
</feature>
<keyword evidence="3 6" id="KW-0812">Transmembrane</keyword>
<comment type="subcellular location">
    <subcellularLocation>
        <location evidence="1">Membrane</location>
        <topology evidence="1">Multi-pass membrane protein</topology>
    </subcellularLocation>
</comment>
<dbReference type="AlphaFoldDB" id="A0A6N7QQU9"/>
<accession>A0A6N7QQU9</accession>
<protein>
    <submittedName>
        <fullName evidence="7">DUF423 domain-containing protein</fullName>
    </submittedName>
</protein>
<feature type="transmembrane region" description="Helical" evidence="6">
    <location>
        <begin position="103"/>
        <end position="123"/>
    </location>
</feature>
<evidence type="ECO:0000313" key="8">
    <source>
        <dbReference type="Proteomes" id="UP000433788"/>
    </source>
</evidence>
<keyword evidence="4 6" id="KW-1133">Transmembrane helix</keyword>
<evidence type="ECO:0000256" key="2">
    <source>
        <dbReference type="ARBA" id="ARBA00009694"/>
    </source>
</evidence>
<keyword evidence="8" id="KW-1185">Reference proteome</keyword>
<dbReference type="PANTHER" id="PTHR43461:SF1">
    <property type="entry name" value="TRANSMEMBRANE PROTEIN 256"/>
    <property type="match status" value="1"/>
</dbReference>
<evidence type="ECO:0000256" key="6">
    <source>
        <dbReference type="SAM" id="Phobius"/>
    </source>
</evidence>
<proteinExistence type="inferred from homology"/>